<gene>
    <name evidence="1" type="ORF">E2C01_039844</name>
</gene>
<comment type="caution">
    <text evidence="1">The sequence shown here is derived from an EMBL/GenBank/DDBJ whole genome shotgun (WGS) entry which is preliminary data.</text>
</comment>
<dbReference type="EMBL" id="VSRR010007060">
    <property type="protein sequence ID" value="MPC46134.1"/>
    <property type="molecule type" value="Genomic_DNA"/>
</dbReference>
<accession>A0A5B7FP47</accession>
<reference evidence="1 2" key="1">
    <citation type="submission" date="2019-05" db="EMBL/GenBank/DDBJ databases">
        <title>Another draft genome of Portunus trituberculatus and its Hox gene families provides insights of decapod evolution.</title>
        <authorList>
            <person name="Jeong J.-H."/>
            <person name="Song I."/>
            <person name="Kim S."/>
            <person name="Choi T."/>
            <person name="Kim D."/>
            <person name="Ryu S."/>
            <person name="Kim W."/>
        </authorList>
    </citation>
    <scope>NUCLEOTIDE SEQUENCE [LARGE SCALE GENOMIC DNA]</scope>
    <source>
        <tissue evidence="1">Muscle</tissue>
    </source>
</reference>
<sequence length="101" mass="11989">MSCPIDRELLDHQSSVHNKLPSYHRVHINIIISVTCHRPQHLTRGSFRRGTVLKRHCKGLTNHYLNKKNYREHNTKIQYAKQSTAWMRLGDWRDTTREDVG</sequence>
<evidence type="ECO:0000313" key="2">
    <source>
        <dbReference type="Proteomes" id="UP000324222"/>
    </source>
</evidence>
<name>A0A5B7FP47_PORTR</name>
<protein>
    <submittedName>
        <fullName evidence="1">Uncharacterized protein</fullName>
    </submittedName>
</protein>
<dbReference type="AlphaFoldDB" id="A0A5B7FP47"/>
<dbReference type="Proteomes" id="UP000324222">
    <property type="component" value="Unassembled WGS sequence"/>
</dbReference>
<organism evidence="1 2">
    <name type="scientific">Portunus trituberculatus</name>
    <name type="common">Swimming crab</name>
    <name type="synonym">Neptunus trituberculatus</name>
    <dbReference type="NCBI Taxonomy" id="210409"/>
    <lineage>
        <taxon>Eukaryota</taxon>
        <taxon>Metazoa</taxon>
        <taxon>Ecdysozoa</taxon>
        <taxon>Arthropoda</taxon>
        <taxon>Crustacea</taxon>
        <taxon>Multicrustacea</taxon>
        <taxon>Malacostraca</taxon>
        <taxon>Eumalacostraca</taxon>
        <taxon>Eucarida</taxon>
        <taxon>Decapoda</taxon>
        <taxon>Pleocyemata</taxon>
        <taxon>Brachyura</taxon>
        <taxon>Eubrachyura</taxon>
        <taxon>Portunoidea</taxon>
        <taxon>Portunidae</taxon>
        <taxon>Portuninae</taxon>
        <taxon>Portunus</taxon>
    </lineage>
</organism>
<keyword evidence="2" id="KW-1185">Reference proteome</keyword>
<proteinExistence type="predicted"/>
<evidence type="ECO:0000313" key="1">
    <source>
        <dbReference type="EMBL" id="MPC46134.1"/>
    </source>
</evidence>